<dbReference type="KEGG" id="fcy:FRACYDRAFT_250276"/>
<feature type="transmembrane region" description="Helical" evidence="2">
    <location>
        <begin position="299"/>
        <end position="318"/>
    </location>
</feature>
<keyword evidence="4" id="KW-1185">Reference proteome</keyword>
<proteinExistence type="predicted"/>
<dbReference type="InParanoid" id="A0A1E7EQC0"/>
<evidence type="ECO:0000256" key="2">
    <source>
        <dbReference type="SAM" id="Phobius"/>
    </source>
</evidence>
<keyword evidence="2" id="KW-0472">Membrane</keyword>
<gene>
    <name evidence="3" type="ORF">FRACYDRAFT_250276</name>
</gene>
<dbReference type="Proteomes" id="UP000095751">
    <property type="component" value="Unassembled WGS sequence"/>
</dbReference>
<feature type="compositionally biased region" description="Low complexity" evidence="1">
    <location>
        <begin position="266"/>
        <end position="275"/>
    </location>
</feature>
<feature type="region of interest" description="Disordered" evidence="1">
    <location>
        <begin position="33"/>
        <end position="60"/>
    </location>
</feature>
<sequence length="335" mass="36742">MLECKQQRQQRIGLNGGGGGAFATTISLSSTNNGVRQWNNNNNNNKILGSQQQQRRPSMRIASQLPAAVTSSTDNELVSATMDSILDVASDAGILVMDPTTNFINEPITFEPVLNVPALLSSFVILLGAFLVRVRQSAISKAAKRRMLALEQLRDYKKKELTQDATTEDVQLAVEEYQTSLVAEEKLRTLLPGIQLRAPNNPAKSEPDRQAVRQFLGGGKEGILEDNTESSESSSSNDVVAAAQTQTSTTFVNNNNNEVRRRRPVVQKSSSSFKDNINDNNKDDDDDELSNNNTIGPTLGLVALLVLLISPQFLTMFINEHDTLELLDILSDKIN</sequence>
<evidence type="ECO:0000313" key="4">
    <source>
        <dbReference type="Proteomes" id="UP000095751"/>
    </source>
</evidence>
<organism evidence="3 4">
    <name type="scientific">Fragilariopsis cylindrus CCMP1102</name>
    <dbReference type="NCBI Taxonomy" id="635003"/>
    <lineage>
        <taxon>Eukaryota</taxon>
        <taxon>Sar</taxon>
        <taxon>Stramenopiles</taxon>
        <taxon>Ochrophyta</taxon>
        <taxon>Bacillariophyta</taxon>
        <taxon>Bacillariophyceae</taxon>
        <taxon>Bacillariophycidae</taxon>
        <taxon>Bacillariales</taxon>
        <taxon>Bacillariaceae</taxon>
        <taxon>Fragilariopsis</taxon>
    </lineage>
</organism>
<dbReference type="OrthoDB" id="48328at2759"/>
<name>A0A1E7EQC0_9STRA</name>
<accession>A0A1E7EQC0</accession>
<dbReference type="EMBL" id="KV784382">
    <property type="protein sequence ID" value="OEU08054.1"/>
    <property type="molecule type" value="Genomic_DNA"/>
</dbReference>
<protein>
    <submittedName>
        <fullName evidence="3">Uncharacterized protein</fullName>
    </submittedName>
</protein>
<keyword evidence="2" id="KW-0812">Transmembrane</keyword>
<evidence type="ECO:0000313" key="3">
    <source>
        <dbReference type="EMBL" id="OEU08054.1"/>
    </source>
</evidence>
<reference evidence="3 4" key="1">
    <citation type="submission" date="2016-09" db="EMBL/GenBank/DDBJ databases">
        <title>Extensive genetic diversity and differential bi-allelic expression allows diatom success in the polar Southern Ocean.</title>
        <authorList>
            <consortium name="DOE Joint Genome Institute"/>
            <person name="Mock T."/>
            <person name="Otillar R.P."/>
            <person name="Strauss J."/>
            <person name="Dupont C."/>
            <person name="Frickenhaus S."/>
            <person name="Maumus F."/>
            <person name="Mcmullan M."/>
            <person name="Sanges R."/>
            <person name="Schmutz J."/>
            <person name="Toseland A."/>
            <person name="Valas R."/>
            <person name="Veluchamy A."/>
            <person name="Ward B.J."/>
            <person name="Allen A."/>
            <person name="Barry K."/>
            <person name="Falciatore A."/>
            <person name="Ferrante M."/>
            <person name="Fortunato A.E."/>
            <person name="Gloeckner G."/>
            <person name="Gruber A."/>
            <person name="Hipkin R."/>
            <person name="Janech M."/>
            <person name="Kroth P."/>
            <person name="Leese F."/>
            <person name="Lindquist E."/>
            <person name="Lyon B.R."/>
            <person name="Martin J."/>
            <person name="Mayer C."/>
            <person name="Parker M."/>
            <person name="Quesneville H."/>
            <person name="Raymond J."/>
            <person name="Uhlig C."/>
            <person name="Valentin K.U."/>
            <person name="Worden A.Z."/>
            <person name="Armbrust E.V."/>
            <person name="Bowler C."/>
            <person name="Green B."/>
            <person name="Moulton V."/>
            <person name="Van Oosterhout C."/>
            <person name="Grigoriev I."/>
        </authorList>
    </citation>
    <scope>NUCLEOTIDE SEQUENCE [LARGE SCALE GENOMIC DNA]</scope>
    <source>
        <strain evidence="3 4">CCMP1102</strain>
    </source>
</reference>
<keyword evidence="2" id="KW-1133">Transmembrane helix</keyword>
<feature type="compositionally biased region" description="Low complexity" evidence="1">
    <location>
        <begin position="230"/>
        <end position="257"/>
    </location>
</feature>
<feature type="compositionally biased region" description="Polar residues" evidence="1">
    <location>
        <begin position="46"/>
        <end position="56"/>
    </location>
</feature>
<feature type="transmembrane region" description="Helical" evidence="2">
    <location>
        <begin position="114"/>
        <end position="134"/>
    </location>
</feature>
<evidence type="ECO:0000256" key="1">
    <source>
        <dbReference type="SAM" id="MobiDB-lite"/>
    </source>
</evidence>
<dbReference type="AlphaFoldDB" id="A0A1E7EQC0"/>
<feature type="region of interest" description="Disordered" evidence="1">
    <location>
        <begin position="222"/>
        <end position="291"/>
    </location>
</feature>